<protein>
    <submittedName>
        <fullName evidence="1">Uncharacterized protein</fullName>
    </submittedName>
</protein>
<gene>
    <name evidence="1" type="ORF">H4W31_007344</name>
</gene>
<comment type="caution">
    <text evidence="1">The sequence shown here is derived from an EMBL/GenBank/DDBJ whole genome shotgun (WGS) entry which is preliminary data.</text>
</comment>
<keyword evidence="2" id="KW-1185">Reference proteome</keyword>
<sequence length="95" mass="10298">MSAGQEAEPGAALVNRVPRPGDVISVGTAASVQFGGGRKLMLRVVAVDARSTYYGFAWITGYTVDREGMATDKREIYVQVAGLVLLRDARRPTRR</sequence>
<dbReference type="EMBL" id="JADBEB010000001">
    <property type="protein sequence ID" value="MBE1491706.1"/>
    <property type="molecule type" value="Genomic_DNA"/>
</dbReference>
<dbReference type="Proteomes" id="UP000649753">
    <property type="component" value="Unassembled WGS sequence"/>
</dbReference>
<name>A0A927MEM9_9ACTN</name>
<evidence type="ECO:0000313" key="2">
    <source>
        <dbReference type="Proteomes" id="UP000649753"/>
    </source>
</evidence>
<proteinExistence type="predicted"/>
<dbReference type="AlphaFoldDB" id="A0A927MEM9"/>
<organism evidence="1 2">
    <name type="scientific">Plantactinospora soyae</name>
    <dbReference type="NCBI Taxonomy" id="1544732"/>
    <lineage>
        <taxon>Bacteria</taxon>
        <taxon>Bacillati</taxon>
        <taxon>Actinomycetota</taxon>
        <taxon>Actinomycetes</taxon>
        <taxon>Micromonosporales</taxon>
        <taxon>Micromonosporaceae</taxon>
        <taxon>Plantactinospora</taxon>
    </lineage>
</organism>
<accession>A0A927MEM9</accession>
<evidence type="ECO:0000313" key="1">
    <source>
        <dbReference type="EMBL" id="MBE1491706.1"/>
    </source>
</evidence>
<reference evidence="1" key="1">
    <citation type="submission" date="2020-10" db="EMBL/GenBank/DDBJ databases">
        <title>Sequencing the genomes of 1000 actinobacteria strains.</title>
        <authorList>
            <person name="Klenk H.-P."/>
        </authorList>
    </citation>
    <scope>NUCLEOTIDE SEQUENCE</scope>
    <source>
        <strain evidence="1">DSM 46832</strain>
    </source>
</reference>
<dbReference type="RefSeq" id="WP_318783615.1">
    <property type="nucleotide sequence ID" value="NZ_JADBEB010000001.1"/>
</dbReference>